<organism evidence="9 10">
    <name type="scientific">Prymnesium parvum</name>
    <name type="common">Toxic golden alga</name>
    <dbReference type="NCBI Taxonomy" id="97485"/>
    <lineage>
        <taxon>Eukaryota</taxon>
        <taxon>Haptista</taxon>
        <taxon>Haptophyta</taxon>
        <taxon>Prymnesiophyceae</taxon>
        <taxon>Prymnesiales</taxon>
        <taxon>Prymnesiaceae</taxon>
        <taxon>Prymnesium</taxon>
    </lineage>
</organism>
<dbReference type="SUPFAM" id="SSF51011">
    <property type="entry name" value="Glycosyl hydrolase domain"/>
    <property type="match status" value="1"/>
</dbReference>
<evidence type="ECO:0000256" key="2">
    <source>
        <dbReference type="ARBA" id="ARBA00009743"/>
    </source>
</evidence>
<comment type="caution">
    <text evidence="9">The sequence shown here is derived from an EMBL/GenBank/DDBJ whole genome shotgun (WGS) entry which is preliminary data.</text>
</comment>
<proteinExistence type="inferred from homology"/>
<name>A0AB34IC09_PRYPA</name>
<dbReference type="PANTHER" id="PTHR11452:SF75">
    <property type="entry name" value="ALPHA-GALACTOSIDASE MEL1"/>
    <property type="match status" value="1"/>
</dbReference>
<evidence type="ECO:0000313" key="10">
    <source>
        <dbReference type="Proteomes" id="UP001515480"/>
    </source>
</evidence>
<dbReference type="InterPro" id="IPR002241">
    <property type="entry name" value="Glyco_hydro_27"/>
</dbReference>
<evidence type="ECO:0000256" key="6">
    <source>
        <dbReference type="ARBA" id="ARBA00023295"/>
    </source>
</evidence>
<dbReference type="InterPro" id="IPR041233">
    <property type="entry name" value="Melibiase_C"/>
</dbReference>
<keyword evidence="4" id="KW-0732">Signal</keyword>
<keyword evidence="5 7" id="KW-0378">Hydrolase</keyword>
<comment type="catalytic activity">
    <reaction evidence="1 7">
        <text>Hydrolysis of terminal, non-reducing alpha-D-galactose residues in alpha-D-galactosides, including galactose oligosaccharides, galactomannans and galactolipids.</text>
        <dbReference type="EC" id="3.2.1.22"/>
    </reaction>
</comment>
<dbReference type="GO" id="GO:0004557">
    <property type="term" value="F:alpha-galactosidase activity"/>
    <property type="evidence" value="ECO:0007669"/>
    <property type="project" value="UniProtKB-EC"/>
</dbReference>
<evidence type="ECO:0000259" key="8">
    <source>
        <dbReference type="Pfam" id="PF17801"/>
    </source>
</evidence>
<dbReference type="Gene3D" id="2.60.40.1180">
    <property type="entry name" value="Golgi alpha-mannosidase II"/>
    <property type="match status" value="1"/>
</dbReference>
<protein>
    <recommendedName>
        <fullName evidence="3 7">Alpha-galactosidase</fullName>
        <ecNumber evidence="3 7">3.2.1.22</ecNumber>
    </recommendedName>
    <alternativeName>
        <fullName evidence="7">Melibiase</fullName>
    </alternativeName>
</protein>
<gene>
    <name evidence="9" type="ORF">AB1Y20_016991</name>
</gene>
<reference evidence="9 10" key="1">
    <citation type="journal article" date="2024" name="Science">
        <title>Giant polyketide synthase enzymes in the biosynthesis of giant marine polyether toxins.</title>
        <authorList>
            <person name="Fallon T.R."/>
            <person name="Shende V.V."/>
            <person name="Wierzbicki I.H."/>
            <person name="Pendleton A.L."/>
            <person name="Watervoot N.F."/>
            <person name="Auber R.P."/>
            <person name="Gonzalez D.J."/>
            <person name="Wisecaver J.H."/>
            <person name="Moore B.S."/>
        </authorList>
    </citation>
    <scope>NUCLEOTIDE SEQUENCE [LARGE SCALE GENOMIC DNA]</scope>
    <source>
        <strain evidence="9 10">12B1</strain>
    </source>
</reference>
<sequence length="438" mass="46832">MAEAKVSLVSSRAPAAAAALAYDNAAPHSRLPPLGWSSWVALGAGAATRAASPPSFDYCDEPSALLSIDAFFAVGLFAAGYRHFHLDDCWADAERTAEGELQPDRTRFPRGLRALVDYAHARGLSFGLYTCAGSLTCVGGRPGSKGRWEQDAATLAGWGVDVVKMDWCHTEGMAPEETYAKMSAALNATGRHIHFNLCEWGRASPWEWGGAIAQSWRVAADHTPIWQSTRRAIEARSAIPPAAGGRPYAWNDMDMLQTGNYRQAAHANGQEGNMTATEYRTEFSLWAVLASPLIVTTPLLNCSSNDQIAHAFTPAACRPSITPLQREILLNTEVLAVNQDVTPAGRLLSNATAAALIYARNLSDGSVALALYNPTDAPAAASVAFSSLGWSGRAAAAARDLWRREDLGVGVGRWPPEGAVRLAPHATLLLRLTSRPEA</sequence>
<comment type="similarity">
    <text evidence="2 7">Belongs to the glycosyl hydrolase 27 family.</text>
</comment>
<dbReference type="Pfam" id="PF16499">
    <property type="entry name" value="Melibiase_2"/>
    <property type="match status" value="1"/>
</dbReference>
<keyword evidence="6 7" id="KW-0326">Glycosidase</keyword>
<dbReference type="Proteomes" id="UP001515480">
    <property type="component" value="Unassembled WGS sequence"/>
</dbReference>
<dbReference type="EMBL" id="JBGBPQ010000033">
    <property type="protein sequence ID" value="KAL1495124.1"/>
    <property type="molecule type" value="Genomic_DNA"/>
</dbReference>
<dbReference type="InterPro" id="IPR017853">
    <property type="entry name" value="GH"/>
</dbReference>
<evidence type="ECO:0000256" key="3">
    <source>
        <dbReference type="ARBA" id="ARBA00012755"/>
    </source>
</evidence>
<dbReference type="InterPro" id="IPR013785">
    <property type="entry name" value="Aldolase_TIM"/>
</dbReference>
<dbReference type="CDD" id="cd14792">
    <property type="entry name" value="GH27"/>
    <property type="match status" value="1"/>
</dbReference>
<evidence type="ECO:0000256" key="5">
    <source>
        <dbReference type="ARBA" id="ARBA00022801"/>
    </source>
</evidence>
<dbReference type="InterPro" id="IPR013780">
    <property type="entry name" value="Glyco_hydro_b"/>
</dbReference>
<evidence type="ECO:0000256" key="1">
    <source>
        <dbReference type="ARBA" id="ARBA00001255"/>
    </source>
</evidence>
<dbReference type="PANTHER" id="PTHR11452">
    <property type="entry name" value="ALPHA-GALACTOSIDASE/ALPHA-N-ACETYLGALACTOSAMINIDASE"/>
    <property type="match status" value="1"/>
</dbReference>
<evidence type="ECO:0000313" key="9">
    <source>
        <dbReference type="EMBL" id="KAL1495124.1"/>
    </source>
</evidence>
<dbReference type="Gene3D" id="3.20.20.70">
    <property type="entry name" value="Aldolase class I"/>
    <property type="match status" value="1"/>
</dbReference>
<keyword evidence="7" id="KW-1015">Disulfide bond</keyword>
<dbReference type="SUPFAM" id="SSF51445">
    <property type="entry name" value="(Trans)glycosidases"/>
    <property type="match status" value="1"/>
</dbReference>
<evidence type="ECO:0000256" key="7">
    <source>
        <dbReference type="RuleBase" id="RU361168"/>
    </source>
</evidence>
<evidence type="ECO:0000256" key="4">
    <source>
        <dbReference type="ARBA" id="ARBA00022729"/>
    </source>
</evidence>
<feature type="domain" description="Alpha galactosidase C-terminal" evidence="8">
    <location>
        <begin position="357"/>
        <end position="432"/>
    </location>
</feature>
<dbReference type="EC" id="3.2.1.22" evidence="3 7"/>
<dbReference type="PRINTS" id="PR00740">
    <property type="entry name" value="GLHYDRLASE27"/>
</dbReference>
<dbReference type="Pfam" id="PF17801">
    <property type="entry name" value="Melibiase_C"/>
    <property type="match status" value="1"/>
</dbReference>
<accession>A0AB34IC09</accession>
<keyword evidence="10" id="KW-1185">Reference proteome</keyword>
<dbReference type="AlphaFoldDB" id="A0AB34IC09"/>
<dbReference type="GO" id="GO:0005975">
    <property type="term" value="P:carbohydrate metabolic process"/>
    <property type="evidence" value="ECO:0007669"/>
    <property type="project" value="InterPro"/>
</dbReference>